<evidence type="ECO:0000313" key="1">
    <source>
        <dbReference type="EMBL" id="KAI3697930.1"/>
    </source>
</evidence>
<proteinExistence type="predicted"/>
<evidence type="ECO:0000313" key="2">
    <source>
        <dbReference type="Proteomes" id="UP001055879"/>
    </source>
</evidence>
<protein>
    <submittedName>
        <fullName evidence="1">Uncharacterized protein</fullName>
    </submittedName>
</protein>
<gene>
    <name evidence="1" type="ORF">L6452_31035</name>
</gene>
<comment type="caution">
    <text evidence="1">The sequence shown here is derived from an EMBL/GenBank/DDBJ whole genome shotgun (WGS) entry which is preliminary data.</text>
</comment>
<accession>A0ACB8ZP64</accession>
<dbReference type="Proteomes" id="UP001055879">
    <property type="component" value="Linkage Group LG10"/>
</dbReference>
<name>A0ACB8ZP64_ARCLA</name>
<dbReference type="EMBL" id="CM042056">
    <property type="protein sequence ID" value="KAI3697930.1"/>
    <property type="molecule type" value="Genomic_DNA"/>
</dbReference>
<keyword evidence="2" id="KW-1185">Reference proteome</keyword>
<sequence length="261" mass="28572">MLGIFKKELVNAPKELISPASSHQHQNKLQHQKQDPLKLFLSSNLNAFSMAFGDNNNVSLAVDPSQSSSQTPLTHQRLFCSVDDIYCIFLGGLNNLCTLNKQYGLTKLANEPMFIIQAYKTLRDRGPYPAHSVLKELEGSFGFIVYDLKAKTVFISLGGDGGVKLFWGIAADGSVVISDNLGVIKSSCSKSFAPFPTGCMYHTEGGLMSFEHPKQKMKAISRIDSEGAMCGATFKVDIYSKTQTMPRVGSEANWDTWGQGA</sequence>
<reference evidence="2" key="1">
    <citation type="journal article" date="2022" name="Mol. Ecol. Resour.">
        <title>The genomes of chicory, endive, great burdock and yacon provide insights into Asteraceae palaeo-polyploidization history and plant inulin production.</title>
        <authorList>
            <person name="Fan W."/>
            <person name="Wang S."/>
            <person name="Wang H."/>
            <person name="Wang A."/>
            <person name="Jiang F."/>
            <person name="Liu H."/>
            <person name="Zhao H."/>
            <person name="Xu D."/>
            <person name="Zhang Y."/>
        </authorList>
    </citation>
    <scope>NUCLEOTIDE SEQUENCE [LARGE SCALE GENOMIC DNA]</scope>
    <source>
        <strain evidence="2">cv. Niubang</strain>
    </source>
</reference>
<reference evidence="1 2" key="2">
    <citation type="journal article" date="2022" name="Mol. Ecol. Resour.">
        <title>The genomes of chicory, endive, great burdock and yacon provide insights into Asteraceae paleo-polyploidization history and plant inulin production.</title>
        <authorList>
            <person name="Fan W."/>
            <person name="Wang S."/>
            <person name="Wang H."/>
            <person name="Wang A."/>
            <person name="Jiang F."/>
            <person name="Liu H."/>
            <person name="Zhao H."/>
            <person name="Xu D."/>
            <person name="Zhang Y."/>
        </authorList>
    </citation>
    <scope>NUCLEOTIDE SEQUENCE [LARGE SCALE GENOMIC DNA]</scope>
    <source>
        <strain evidence="2">cv. Niubang</strain>
    </source>
</reference>
<organism evidence="1 2">
    <name type="scientific">Arctium lappa</name>
    <name type="common">Greater burdock</name>
    <name type="synonym">Lappa major</name>
    <dbReference type="NCBI Taxonomy" id="4217"/>
    <lineage>
        <taxon>Eukaryota</taxon>
        <taxon>Viridiplantae</taxon>
        <taxon>Streptophyta</taxon>
        <taxon>Embryophyta</taxon>
        <taxon>Tracheophyta</taxon>
        <taxon>Spermatophyta</taxon>
        <taxon>Magnoliopsida</taxon>
        <taxon>eudicotyledons</taxon>
        <taxon>Gunneridae</taxon>
        <taxon>Pentapetalae</taxon>
        <taxon>asterids</taxon>
        <taxon>campanulids</taxon>
        <taxon>Asterales</taxon>
        <taxon>Asteraceae</taxon>
        <taxon>Carduoideae</taxon>
        <taxon>Cardueae</taxon>
        <taxon>Arctiinae</taxon>
        <taxon>Arctium</taxon>
    </lineage>
</organism>